<protein>
    <submittedName>
        <fullName evidence="2">Uncharacterized protein</fullName>
    </submittedName>
</protein>
<keyword evidence="1" id="KW-0472">Membrane</keyword>
<sequence length="105" mass="11777">MFGHVVIYSCNIRPRGMKQLMEKTPVDSEEDLVARNSLGNKISVTIGGFKSIHSIPTWCGFRSLMLLLASLFSISVVRIAFCKISVSQWHSKGQGNSCPQRHRVR</sequence>
<evidence type="ECO:0000256" key="1">
    <source>
        <dbReference type="SAM" id="Phobius"/>
    </source>
</evidence>
<reference evidence="2 3" key="1">
    <citation type="journal article" date="2019" name="Sci. Rep.">
        <title>Orb-weaving spider Araneus ventricosus genome elucidates the spidroin gene catalogue.</title>
        <authorList>
            <person name="Kono N."/>
            <person name="Nakamura H."/>
            <person name="Ohtoshi R."/>
            <person name="Moran D.A.P."/>
            <person name="Shinohara A."/>
            <person name="Yoshida Y."/>
            <person name="Fujiwara M."/>
            <person name="Mori M."/>
            <person name="Tomita M."/>
            <person name="Arakawa K."/>
        </authorList>
    </citation>
    <scope>NUCLEOTIDE SEQUENCE [LARGE SCALE GENOMIC DNA]</scope>
</reference>
<dbReference type="AlphaFoldDB" id="A0A4Y1ZZ69"/>
<keyword evidence="1" id="KW-0812">Transmembrane</keyword>
<evidence type="ECO:0000313" key="3">
    <source>
        <dbReference type="Proteomes" id="UP000499080"/>
    </source>
</evidence>
<organism evidence="2 3">
    <name type="scientific">Araneus ventricosus</name>
    <name type="common">Orbweaver spider</name>
    <name type="synonym">Epeira ventricosa</name>
    <dbReference type="NCBI Taxonomy" id="182803"/>
    <lineage>
        <taxon>Eukaryota</taxon>
        <taxon>Metazoa</taxon>
        <taxon>Ecdysozoa</taxon>
        <taxon>Arthropoda</taxon>
        <taxon>Chelicerata</taxon>
        <taxon>Arachnida</taxon>
        <taxon>Araneae</taxon>
        <taxon>Araneomorphae</taxon>
        <taxon>Entelegynae</taxon>
        <taxon>Araneoidea</taxon>
        <taxon>Araneidae</taxon>
        <taxon>Araneus</taxon>
    </lineage>
</organism>
<proteinExistence type="predicted"/>
<gene>
    <name evidence="2" type="ORF">AVEN_115390_1</name>
</gene>
<keyword evidence="3" id="KW-1185">Reference proteome</keyword>
<dbReference type="EMBL" id="BGPR01000001">
    <property type="protein sequence ID" value="GBL72475.1"/>
    <property type="molecule type" value="Genomic_DNA"/>
</dbReference>
<accession>A0A4Y1ZZ69</accession>
<comment type="caution">
    <text evidence="2">The sequence shown here is derived from an EMBL/GenBank/DDBJ whole genome shotgun (WGS) entry which is preliminary data.</text>
</comment>
<keyword evidence="1" id="KW-1133">Transmembrane helix</keyword>
<evidence type="ECO:0000313" key="2">
    <source>
        <dbReference type="EMBL" id="GBL72475.1"/>
    </source>
</evidence>
<dbReference type="Proteomes" id="UP000499080">
    <property type="component" value="Unassembled WGS sequence"/>
</dbReference>
<feature type="transmembrane region" description="Helical" evidence="1">
    <location>
        <begin position="61"/>
        <end position="81"/>
    </location>
</feature>
<name>A0A4Y1ZZ69_ARAVE</name>